<dbReference type="NCBIfam" id="TIGR00229">
    <property type="entry name" value="sensory_box"/>
    <property type="match status" value="1"/>
</dbReference>
<evidence type="ECO:0000313" key="12">
    <source>
        <dbReference type="Proteomes" id="UP000622405"/>
    </source>
</evidence>
<dbReference type="SMART" id="SM00471">
    <property type="entry name" value="HDc"/>
    <property type="match status" value="1"/>
</dbReference>
<dbReference type="InterPro" id="IPR037522">
    <property type="entry name" value="HD_GYP_dom"/>
</dbReference>
<accession>A0ABR6YS87</accession>
<dbReference type="PROSITE" id="PS50113">
    <property type="entry name" value="PAC"/>
    <property type="match status" value="1"/>
</dbReference>
<dbReference type="InterPro" id="IPR000014">
    <property type="entry name" value="PAS"/>
</dbReference>
<reference evidence="11 12" key="1">
    <citation type="journal article" date="2020" name="mSystems">
        <title>Defining Genomic and Predicted Metabolic Features of the Acetobacterium Genus.</title>
        <authorList>
            <person name="Ross D.E."/>
            <person name="Marshall C.W."/>
            <person name="Gulliver D."/>
            <person name="May H.D."/>
            <person name="Norman R.S."/>
        </authorList>
    </citation>
    <scope>NUCLEOTIDE SEQUENCE [LARGE SCALE GENOMIC DNA]</scope>
    <source>
        <strain evidence="11 12">DSM 4132</strain>
    </source>
</reference>
<feature type="transmembrane region" description="Helical" evidence="6">
    <location>
        <begin position="169"/>
        <end position="189"/>
    </location>
</feature>
<organism evidence="11 12">
    <name type="scientific">Acetobacterium malicum</name>
    <dbReference type="NCBI Taxonomy" id="52692"/>
    <lineage>
        <taxon>Bacteria</taxon>
        <taxon>Bacillati</taxon>
        <taxon>Bacillota</taxon>
        <taxon>Clostridia</taxon>
        <taxon>Eubacteriales</taxon>
        <taxon>Eubacteriaceae</taxon>
        <taxon>Acetobacterium</taxon>
    </lineage>
</organism>
<keyword evidence="5 6" id="KW-0472">Membrane</keyword>
<comment type="subcellular location">
    <subcellularLocation>
        <location evidence="1">Cell membrane</location>
        <topology evidence="1">Multi-pass membrane protein</topology>
    </subcellularLocation>
</comment>
<evidence type="ECO:0000259" key="7">
    <source>
        <dbReference type="PROSITE" id="PS50112"/>
    </source>
</evidence>
<evidence type="ECO:0000256" key="1">
    <source>
        <dbReference type="ARBA" id="ARBA00004651"/>
    </source>
</evidence>
<dbReference type="SMART" id="SM00267">
    <property type="entry name" value="GGDEF"/>
    <property type="match status" value="1"/>
</dbReference>
<feature type="domain" description="HD-GYP" evidence="10">
    <location>
        <begin position="496"/>
        <end position="688"/>
    </location>
</feature>
<dbReference type="InterPro" id="IPR000160">
    <property type="entry name" value="GGDEF_dom"/>
</dbReference>
<evidence type="ECO:0000256" key="5">
    <source>
        <dbReference type="ARBA" id="ARBA00023136"/>
    </source>
</evidence>
<dbReference type="PANTHER" id="PTHR43155:SF2">
    <property type="entry name" value="CYCLIC DI-GMP PHOSPHODIESTERASE PA4108"/>
    <property type="match status" value="1"/>
</dbReference>
<keyword evidence="3 6" id="KW-0812">Transmembrane</keyword>
<dbReference type="SUPFAM" id="SSF55073">
    <property type="entry name" value="Nucleotide cyclase"/>
    <property type="match status" value="1"/>
</dbReference>
<dbReference type="Gene3D" id="3.30.450.20">
    <property type="entry name" value="PAS domain"/>
    <property type="match status" value="1"/>
</dbReference>
<feature type="domain" description="PAC" evidence="8">
    <location>
        <begin position="291"/>
        <end position="343"/>
    </location>
</feature>
<dbReference type="Pfam" id="PF00990">
    <property type="entry name" value="GGDEF"/>
    <property type="match status" value="1"/>
</dbReference>
<evidence type="ECO:0000259" key="9">
    <source>
        <dbReference type="PROSITE" id="PS50887"/>
    </source>
</evidence>
<feature type="transmembrane region" description="Helical" evidence="6">
    <location>
        <begin position="77"/>
        <end position="97"/>
    </location>
</feature>
<dbReference type="Pfam" id="PF08448">
    <property type="entry name" value="PAS_4"/>
    <property type="match status" value="1"/>
</dbReference>
<dbReference type="NCBIfam" id="TIGR00254">
    <property type="entry name" value="GGDEF"/>
    <property type="match status" value="1"/>
</dbReference>
<dbReference type="SUPFAM" id="SSF55785">
    <property type="entry name" value="PYP-like sensor domain (PAS domain)"/>
    <property type="match status" value="1"/>
</dbReference>
<dbReference type="InterPro" id="IPR013656">
    <property type="entry name" value="PAS_4"/>
</dbReference>
<keyword evidence="4 6" id="KW-1133">Transmembrane helix</keyword>
<feature type="transmembrane region" description="Helical" evidence="6">
    <location>
        <begin position="9"/>
        <end position="28"/>
    </location>
</feature>
<keyword evidence="2" id="KW-1003">Cell membrane</keyword>
<dbReference type="InterPro" id="IPR029787">
    <property type="entry name" value="Nucleotide_cyclase"/>
</dbReference>
<dbReference type="PROSITE" id="PS50112">
    <property type="entry name" value="PAS"/>
    <property type="match status" value="1"/>
</dbReference>
<dbReference type="Gene3D" id="1.10.3210.10">
    <property type="entry name" value="Hypothetical protein af1432"/>
    <property type="match status" value="1"/>
</dbReference>
<dbReference type="InterPro" id="IPR011620">
    <property type="entry name" value="Sig_transdc_His_kinase_LytS_TM"/>
</dbReference>
<dbReference type="Gene3D" id="3.30.70.270">
    <property type="match status" value="1"/>
</dbReference>
<evidence type="ECO:0000259" key="10">
    <source>
        <dbReference type="PROSITE" id="PS51832"/>
    </source>
</evidence>
<evidence type="ECO:0000256" key="3">
    <source>
        <dbReference type="ARBA" id="ARBA00022692"/>
    </source>
</evidence>
<name>A0ABR6YS87_9FIRM</name>
<gene>
    <name evidence="11" type="ORF">GH811_00290</name>
</gene>
<feature type="transmembrane region" description="Helical" evidence="6">
    <location>
        <begin position="103"/>
        <end position="123"/>
    </location>
</feature>
<feature type="transmembrane region" description="Helical" evidence="6">
    <location>
        <begin position="135"/>
        <end position="157"/>
    </location>
</feature>
<dbReference type="EMBL" id="WJBE01000001">
    <property type="protein sequence ID" value="MBC3898050.1"/>
    <property type="molecule type" value="Genomic_DNA"/>
</dbReference>
<keyword evidence="12" id="KW-1185">Reference proteome</keyword>
<evidence type="ECO:0000259" key="8">
    <source>
        <dbReference type="PROSITE" id="PS50113"/>
    </source>
</evidence>
<dbReference type="Proteomes" id="UP000622405">
    <property type="component" value="Unassembled WGS sequence"/>
</dbReference>
<dbReference type="Pfam" id="PF13487">
    <property type="entry name" value="HD_5"/>
    <property type="match status" value="1"/>
</dbReference>
<dbReference type="InterPro" id="IPR043128">
    <property type="entry name" value="Rev_trsase/Diguanyl_cyclase"/>
</dbReference>
<protein>
    <submittedName>
        <fullName evidence="11">Diguanylate cyclase</fullName>
    </submittedName>
</protein>
<evidence type="ECO:0000256" key="2">
    <source>
        <dbReference type="ARBA" id="ARBA00022475"/>
    </source>
</evidence>
<dbReference type="InterPro" id="IPR003607">
    <property type="entry name" value="HD/PDEase_dom"/>
</dbReference>
<feature type="transmembrane region" description="Helical" evidence="6">
    <location>
        <begin position="40"/>
        <end position="65"/>
    </location>
</feature>
<feature type="domain" description="PAS" evidence="7">
    <location>
        <begin position="218"/>
        <end position="262"/>
    </location>
</feature>
<dbReference type="PROSITE" id="PS50887">
    <property type="entry name" value="GGDEF"/>
    <property type="match status" value="1"/>
</dbReference>
<dbReference type="PANTHER" id="PTHR43155">
    <property type="entry name" value="CYCLIC DI-GMP PHOSPHODIESTERASE PA4108-RELATED"/>
    <property type="match status" value="1"/>
</dbReference>
<proteinExistence type="predicted"/>
<feature type="domain" description="GGDEF" evidence="9">
    <location>
        <begin position="372"/>
        <end position="506"/>
    </location>
</feature>
<dbReference type="PROSITE" id="PS51832">
    <property type="entry name" value="HD_GYP"/>
    <property type="match status" value="1"/>
</dbReference>
<dbReference type="CDD" id="cd00077">
    <property type="entry name" value="HDc"/>
    <property type="match status" value="1"/>
</dbReference>
<dbReference type="CDD" id="cd01949">
    <property type="entry name" value="GGDEF"/>
    <property type="match status" value="1"/>
</dbReference>
<evidence type="ECO:0000313" key="11">
    <source>
        <dbReference type="EMBL" id="MBC3898050.1"/>
    </source>
</evidence>
<evidence type="ECO:0000256" key="4">
    <source>
        <dbReference type="ARBA" id="ARBA00022989"/>
    </source>
</evidence>
<dbReference type="Pfam" id="PF07694">
    <property type="entry name" value="5TM-5TMR_LYT"/>
    <property type="match status" value="1"/>
</dbReference>
<dbReference type="InterPro" id="IPR035965">
    <property type="entry name" value="PAS-like_dom_sf"/>
</dbReference>
<dbReference type="CDD" id="cd00130">
    <property type="entry name" value="PAS"/>
    <property type="match status" value="1"/>
</dbReference>
<dbReference type="SUPFAM" id="SSF109604">
    <property type="entry name" value="HD-domain/PDEase-like"/>
    <property type="match status" value="1"/>
</dbReference>
<comment type="caution">
    <text evidence="11">The sequence shown here is derived from an EMBL/GenBank/DDBJ whole genome shotgun (WGS) entry which is preliminary data.</text>
</comment>
<dbReference type="InterPro" id="IPR000700">
    <property type="entry name" value="PAS-assoc_C"/>
</dbReference>
<sequence length="688" mass="78210">MSSELIKDLLFNTALLLIISIVYNLFFIRFNSRKKWVEVVLGLFLGGVGMLLMMNTVSFANGIIFDTRSVLISVSGLFLGYIPTIIATLLISIYRIYLGGGGALTGVLVTVTSALIGLIWYKYRLQKILKKQNQIWPELYLFGLLVHIAMLVCMLTLPNQQGMVALQAITLPVLIIYPLGSLLLCLVMIQGLKNREAEKNLRQSRENYKHLYYEYQKKESLLRSLLDSLPDLVFYKDKECVYLGCNKAFEGFAGKTMDELVGLTDFDIFDLEMATLFRKMDLIMMNEKKSRRNEEIVTYPDGREVYLETLKTPYYDHNGQILGLIGVSRDITDRKKTEAEIIYLGQHDALTGLHNRSFYEKERKRLDHPDYLPLSLIIGDINGLKLINDAFGHGEGDKLLISIAKIMEDCAREQDVLVRTGGDEFVMLLPQTSYRQAGALVEKLKIACDEGYKLENELIITSISLGYATKTREHQLFEKTFKLAEESMYRKKLLEYKSFHSAIMDSIKTTLFEKSNETEEHAERMADLAKQLGRVLGLDQEELVSLELVATLHDIGKISIDSKLLKKNSPLTEAEWAEIKKHPEVGYRIAQTVPELRKISEYILCHHERWDGKGYPQGLKGEEIPLLARILAIVDAYDAMTQDRSYRRAMSQEDAIAELQCHAGSQFDPTLVAVFIDDVIEKNSNAGD</sequence>
<evidence type="ECO:0000256" key="6">
    <source>
        <dbReference type="SAM" id="Phobius"/>
    </source>
</evidence>
<dbReference type="RefSeq" id="WP_186892817.1">
    <property type="nucleotide sequence ID" value="NZ_WJBE01000001.1"/>
</dbReference>